<evidence type="ECO:0000313" key="3">
    <source>
        <dbReference type="EMBL" id="TWI33411.1"/>
    </source>
</evidence>
<gene>
    <name evidence="3" type="ORF">IQ24_02554</name>
</gene>
<protein>
    <submittedName>
        <fullName evidence="3">PQQ-dependent catabolism-associated CXXCW motif protein</fullName>
    </submittedName>
</protein>
<dbReference type="InterPro" id="IPR001763">
    <property type="entry name" value="Rhodanese-like_dom"/>
</dbReference>
<dbReference type="OrthoDB" id="176845at2"/>
<dbReference type="CDD" id="cd00158">
    <property type="entry name" value="RHOD"/>
    <property type="match status" value="1"/>
</dbReference>
<dbReference type="RefSeq" id="WP_145398402.1">
    <property type="nucleotide sequence ID" value="NZ_VLKU01000007.1"/>
</dbReference>
<accession>A0A562NN36</accession>
<dbReference type="Pfam" id="PF00581">
    <property type="entry name" value="Rhodanese"/>
    <property type="match status" value="1"/>
</dbReference>
<dbReference type="NCBIfam" id="TIGR03865">
    <property type="entry name" value="PQQ_CXXCW"/>
    <property type="match status" value="1"/>
</dbReference>
<evidence type="ECO:0000313" key="4">
    <source>
        <dbReference type="Proteomes" id="UP000316225"/>
    </source>
</evidence>
<dbReference type="AlphaFoldDB" id="A0A562NN36"/>
<dbReference type="PROSITE" id="PS50206">
    <property type="entry name" value="RHODANESE_3"/>
    <property type="match status" value="1"/>
</dbReference>
<dbReference type="InterPro" id="IPR022376">
    <property type="entry name" value="PQQ_CXXCW"/>
</dbReference>
<feature type="chain" id="PRO_5021852171" evidence="1">
    <location>
        <begin position="25"/>
        <end position="182"/>
    </location>
</feature>
<sequence>MSVRALLQALCLAMAPVHLPMALAEVAEPPDFRGEPYRDPVPATLQGARVIGGDEALRLHDQGVAFVDVYPRQQKPAGLPAGMLWHAAPHQTIPGATWLYDTGYQQISPAEAQRLKDGLARVTQGDPARPVVIFCMSDCWMSWNAAKRAVALGYRDVLWFPEGTDGWILAGRDLVEASADDP</sequence>
<dbReference type="EMBL" id="VLKU01000007">
    <property type="protein sequence ID" value="TWI33411.1"/>
    <property type="molecule type" value="Genomic_DNA"/>
</dbReference>
<evidence type="ECO:0000259" key="2">
    <source>
        <dbReference type="PROSITE" id="PS50206"/>
    </source>
</evidence>
<comment type="caution">
    <text evidence="3">The sequence shown here is derived from an EMBL/GenBank/DDBJ whole genome shotgun (WGS) entry which is preliminary data.</text>
</comment>
<dbReference type="SUPFAM" id="SSF52821">
    <property type="entry name" value="Rhodanese/Cell cycle control phosphatase"/>
    <property type="match status" value="1"/>
</dbReference>
<keyword evidence="4" id="KW-1185">Reference proteome</keyword>
<name>A0A562NN36_9RHOB</name>
<proteinExistence type="predicted"/>
<organism evidence="3 4">
    <name type="scientific">Paracoccus sulfuroxidans</name>
    <dbReference type="NCBI Taxonomy" id="384678"/>
    <lineage>
        <taxon>Bacteria</taxon>
        <taxon>Pseudomonadati</taxon>
        <taxon>Pseudomonadota</taxon>
        <taxon>Alphaproteobacteria</taxon>
        <taxon>Rhodobacterales</taxon>
        <taxon>Paracoccaceae</taxon>
        <taxon>Paracoccus</taxon>
    </lineage>
</organism>
<feature type="signal peptide" evidence="1">
    <location>
        <begin position="1"/>
        <end position="24"/>
    </location>
</feature>
<keyword evidence="1" id="KW-0732">Signal</keyword>
<feature type="domain" description="Rhodanese" evidence="2">
    <location>
        <begin position="93"/>
        <end position="176"/>
    </location>
</feature>
<dbReference type="InterPro" id="IPR036873">
    <property type="entry name" value="Rhodanese-like_dom_sf"/>
</dbReference>
<evidence type="ECO:0000256" key="1">
    <source>
        <dbReference type="SAM" id="SignalP"/>
    </source>
</evidence>
<dbReference type="Proteomes" id="UP000316225">
    <property type="component" value="Unassembled WGS sequence"/>
</dbReference>
<dbReference type="Gene3D" id="3.40.250.10">
    <property type="entry name" value="Rhodanese-like domain"/>
    <property type="match status" value="1"/>
</dbReference>
<reference evidence="3 4" key="1">
    <citation type="journal article" date="2015" name="Stand. Genomic Sci.">
        <title>Genomic Encyclopedia of Bacterial and Archaeal Type Strains, Phase III: the genomes of soil and plant-associated and newly described type strains.</title>
        <authorList>
            <person name="Whitman W.B."/>
            <person name="Woyke T."/>
            <person name="Klenk H.P."/>
            <person name="Zhou Y."/>
            <person name="Lilburn T.G."/>
            <person name="Beck B.J."/>
            <person name="De Vos P."/>
            <person name="Vandamme P."/>
            <person name="Eisen J.A."/>
            <person name="Garrity G."/>
            <person name="Hugenholtz P."/>
            <person name="Kyrpides N.C."/>
        </authorList>
    </citation>
    <scope>NUCLEOTIDE SEQUENCE [LARGE SCALE GENOMIC DNA]</scope>
    <source>
        <strain evidence="3 4">CGMCC 1.5364</strain>
    </source>
</reference>